<proteinExistence type="predicted"/>
<evidence type="ECO:0000313" key="1">
    <source>
        <dbReference type="EMBL" id="KAK3604289.1"/>
    </source>
</evidence>
<dbReference type="EMBL" id="JAEAOA010000186">
    <property type="protein sequence ID" value="KAK3604289.1"/>
    <property type="molecule type" value="Genomic_DNA"/>
</dbReference>
<accession>A0AAE0W7T3</accession>
<comment type="caution">
    <text evidence="1">The sequence shown here is derived from an EMBL/GenBank/DDBJ whole genome shotgun (WGS) entry which is preliminary data.</text>
</comment>
<reference evidence="1" key="3">
    <citation type="submission" date="2023-05" db="EMBL/GenBank/DDBJ databases">
        <authorList>
            <person name="Smith C.H."/>
        </authorList>
    </citation>
    <scope>NUCLEOTIDE SEQUENCE</scope>
    <source>
        <strain evidence="1">CHS0354</strain>
        <tissue evidence="1">Mantle</tissue>
    </source>
</reference>
<sequence length="208" mass="23713">MKPYVRNGALLDSQGYSSLGQRYETVDKDTPLYYKESVNGQILEEVSVIWHGQLEILWQKVLCWEPCRTHHTEREGLPASGRTQHVIASTTRPACVTTGIRIRTRQSSLKRFRACIRRMKYFLLLTLEMKITRCGNAKGHRRGHSERVYRTSASQKKGIKFIVSSASIINSAFAAREYLEKNHNVLWTSGGDKGFLELRRDALEAGAL</sequence>
<organism evidence="1 2">
    <name type="scientific">Potamilus streckersoni</name>
    <dbReference type="NCBI Taxonomy" id="2493646"/>
    <lineage>
        <taxon>Eukaryota</taxon>
        <taxon>Metazoa</taxon>
        <taxon>Spiralia</taxon>
        <taxon>Lophotrochozoa</taxon>
        <taxon>Mollusca</taxon>
        <taxon>Bivalvia</taxon>
        <taxon>Autobranchia</taxon>
        <taxon>Heteroconchia</taxon>
        <taxon>Palaeoheterodonta</taxon>
        <taxon>Unionida</taxon>
        <taxon>Unionoidea</taxon>
        <taxon>Unionidae</taxon>
        <taxon>Ambleminae</taxon>
        <taxon>Lampsilini</taxon>
        <taxon>Potamilus</taxon>
    </lineage>
</organism>
<gene>
    <name evidence="1" type="ORF">CHS0354_002097</name>
</gene>
<dbReference type="AlphaFoldDB" id="A0AAE0W7T3"/>
<evidence type="ECO:0000313" key="2">
    <source>
        <dbReference type="Proteomes" id="UP001195483"/>
    </source>
</evidence>
<reference evidence="1" key="1">
    <citation type="journal article" date="2021" name="Genome Biol. Evol.">
        <title>A High-Quality Reference Genome for a Parasitic Bivalve with Doubly Uniparental Inheritance (Bivalvia: Unionida).</title>
        <authorList>
            <person name="Smith C.H."/>
        </authorList>
    </citation>
    <scope>NUCLEOTIDE SEQUENCE</scope>
    <source>
        <strain evidence="1">CHS0354</strain>
    </source>
</reference>
<reference evidence="1" key="2">
    <citation type="journal article" date="2021" name="Genome Biol. Evol.">
        <title>Developing a high-quality reference genome for a parasitic bivalve with doubly uniparental inheritance (Bivalvia: Unionida).</title>
        <authorList>
            <person name="Smith C.H."/>
        </authorList>
    </citation>
    <scope>NUCLEOTIDE SEQUENCE</scope>
    <source>
        <strain evidence="1">CHS0354</strain>
        <tissue evidence="1">Mantle</tissue>
    </source>
</reference>
<keyword evidence="2" id="KW-1185">Reference proteome</keyword>
<protein>
    <submittedName>
        <fullName evidence="1">Uncharacterized protein</fullName>
    </submittedName>
</protein>
<dbReference type="Proteomes" id="UP001195483">
    <property type="component" value="Unassembled WGS sequence"/>
</dbReference>
<name>A0AAE0W7T3_9BIVA</name>